<proteinExistence type="predicted"/>
<gene>
    <name evidence="2" type="ORF">SAMN04488033_12233</name>
</gene>
<evidence type="ECO:0000313" key="2">
    <source>
        <dbReference type="EMBL" id="SFG03701.1"/>
    </source>
</evidence>
<dbReference type="AlphaFoldDB" id="A0A1I2NQX8"/>
<dbReference type="EMBL" id="FOOH01000022">
    <property type="protein sequence ID" value="SFG03701.1"/>
    <property type="molecule type" value="Genomic_DNA"/>
</dbReference>
<keyword evidence="1" id="KW-1133">Transmembrane helix</keyword>
<organism evidence="2 3">
    <name type="scientific">Salegentibacter agarivorans</name>
    <dbReference type="NCBI Taxonomy" id="345907"/>
    <lineage>
        <taxon>Bacteria</taxon>
        <taxon>Pseudomonadati</taxon>
        <taxon>Bacteroidota</taxon>
        <taxon>Flavobacteriia</taxon>
        <taxon>Flavobacteriales</taxon>
        <taxon>Flavobacteriaceae</taxon>
        <taxon>Salegentibacter</taxon>
    </lineage>
</organism>
<dbReference type="Proteomes" id="UP000199116">
    <property type="component" value="Unassembled WGS sequence"/>
</dbReference>
<protein>
    <submittedName>
        <fullName evidence="2">Uncharacterized protein</fullName>
    </submittedName>
</protein>
<reference evidence="3" key="1">
    <citation type="submission" date="2016-10" db="EMBL/GenBank/DDBJ databases">
        <authorList>
            <person name="Varghese N."/>
            <person name="Submissions S."/>
        </authorList>
    </citation>
    <scope>NUCLEOTIDE SEQUENCE [LARGE SCALE GENOMIC DNA]</scope>
    <source>
        <strain evidence="3">DSM 23515</strain>
    </source>
</reference>
<sequence>MYKKELPDKVASLLCLSAIRKNAILKLGLSINNIPYGIPLNNSFLSFPSGVEILIPMLCYVLFKTDTLNYKAIIDS</sequence>
<evidence type="ECO:0000313" key="3">
    <source>
        <dbReference type="Proteomes" id="UP000199116"/>
    </source>
</evidence>
<name>A0A1I2NQX8_9FLAO</name>
<dbReference type="RefSeq" id="WP_093305719.1">
    <property type="nucleotide sequence ID" value="NZ_FOOH01000022.1"/>
</dbReference>
<accession>A0A1I2NQX8</accession>
<evidence type="ECO:0000256" key="1">
    <source>
        <dbReference type="SAM" id="Phobius"/>
    </source>
</evidence>
<keyword evidence="3" id="KW-1185">Reference proteome</keyword>
<keyword evidence="1" id="KW-0472">Membrane</keyword>
<keyword evidence="1" id="KW-0812">Transmembrane</keyword>
<feature type="transmembrane region" description="Helical" evidence="1">
    <location>
        <begin position="44"/>
        <end position="63"/>
    </location>
</feature>